<feature type="region of interest" description="Disordered" evidence="1">
    <location>
        <begin position="87"/>
        <end position="113"/>
    </location>
</feature>
<dbReference type="PANTHER" id="PTHR36309">
    <property type="entry name" value="RNA-BINDING (RRM/RBD/RNP MOTIFS) FAMILY PROTEIN"/>
    <property type="match status" value="1"/>
</dbReference>
<dbReference type="Proteomes" id="UP000006038">
    <property type="component" value="Chromosome 7"/>
</dbReference>
<feature type="region of interest" description="Disordered" evidence="1">
    <location>
        <begin position="325"/>
        <end position="344"/>
    </location>
</feature>
<reference evidence="2" key="1">
    <citation type="journal article" date="2013" name="Nat. Commun.">
        <title>Whole-genome sequencing of Oryza brachyantha reveals mechanisms underlying Oryza genome evolution.</title>
        <authorList>
            <person name="Chen J."/>
            <person name="Huang Q."/>
            <person name="Gao D."/>
            <person name="Wang J."/>
            <person name="Lang Y."/>
            <person name="Liu T."/>
            <person name="Li B."/>
            <person name="Bai Z."/>
            <person name="Luis Goicoechea J."/>
            <person name="Liang C."/>
            <person name="Chen C."/>
            <person name="Zhang W."/>
            <person name="Sun S."/>
            <person name="Liao Y."/>
            <person name="Zhang X."/>
            <person name="Yang L."/>
            <person name="Song C."/>
            <person name="Wang M."/>
            <person name="Shi J."/>
            <person name="Liu G."/>
            <person name="Liu J."/>
            <person name="Zhou H."/>
            <person name="Zhou W."/>
            <person name="Yu Q."/>
            <person name="An N."/>
            <person name="Chen Y."/>
            <person name="Cai Q."/>
            <person name="Wang B."/>
            <person name="Liu B."/>
            <person name="Min J."/>
            <person name="Huang Y."/>
            <person name="Wu H."/>
            <person name="Li Z."/>
            <person name="Zhang Y."/>
            <person name="Yin Y."/>
            <person name="Song W."/>
            <person name="Jiang J."/>
            <person name="Jackson S.A."/>
            <person name="Wing R.A."/>
            <person name="Wang J."/>
            <person name="Chen M."/>
        </authorList>
    </citation>
    <scope>NUCLEOTIDE SEQUENCE [LARGE SCALE GENOMIC DNA]</scope>
    <source>
        <strain evidence="2">cv. IRGC 101232</strain>
    </source>
</reference>
<evidence type="ECO:0000313" key="2">
    <source>
        <dbReference type="EnsemblPlants" id="OB07G16750.1"/>
    </source>
</evidence>
<dbReference type="AlphaFoldDB" id="J3MJU3"/>
<sequence>MSSFENQATEATKVTDDMKMDPPRIKIRIRLPPRKRLTNSLLTDKKEAPDDTSNAPSNRVPAQTKIKIPRKKLTLTAVQHDASSISTRGLCNEGNNNTSSQMPTSEPNCDISSDNLPDAANDSIPSENLTTTAAQHQASSISTRGLCNEANNNTWSKALYGEPNCCISRDKLPEEANDSILCKNLTTTAARHHTILISTRELCNEPNINTLSKILPSQPHYDIPSEKLLEDNDSIRSKNLSINAAQAYTSSISTQGLCNEANNNTLSKTLPSEPTCSEKLPEEANDSIPSKNLAITAGVWGNYVGNYFVKEGLCEEANDNILSKTTHPAPNKELPSKPVESMPSKNLTAMGVLSEEINSHSLRLFQETNIPSKVVLPEKSKNHSRNLTTTAVKCEEANNNILTTKLSDKTKNNTQSNRPTDPHRKNNPQKMLCTSAVHAAHASQNTSEMKMANSEMKHSTSFFQSAEQGINAANFEAIKQYQEFEDKVKRTVYLDYFSHQATETVIKTALSQFGTVREINFLVNYTIPFSIPQSALVIMETEKDAVAVVNMLNEFPFMMSGMPRPVRAVRATSEMFNDRPRKPGTKLEFRWVGSTDADYHIVKKLKLMSRRHELENLALVKHELEEEHFLAKHQEEILNCNQRKLETVDSIMLSGKFNRLSHIYSVSVDEVFCNKWLV</sequence>
<name>J3MJU3_ORYBR</name>
<dbReference type="Gramene" id="OB07G16750.1">
    <property type="protein sequence ID" value="OB07G16750.1"/>
    <property type="gene ID" value="OB07G16750"/>
</dbReference>
<reference evidence="2" key="2">
    <citation type="submission" date="2013-04" db="UniProtKB">
        <authorList>
            <consortium name="EnsemblPlants"/>
        </authorList>
    </citation>
    <scope>IDENTIFICATION</scope>
</reference>
<proteinExistence type="predicted"/>
<evidence type="ECO:0008006" key="4">
    <source>
        <dbReference type="Google" id="ProtNLM"/>
    </source>
</evidence>
<dbReference type="GO" id="GO:0003676">
    <property type="term" value="F:nucleic acid binding"/>
    <property type="evidence" value="ECO:0007669"/>
    <property type="project" value="InterPro"/>
</dbReference>
<protein>
    <recommendedName>
        <fullName evidence="4">RRM domain-containing protein</fullName>
    </recommendedName>
</protein>
<accession>J3MJU3</accession>
<dbReference type="OMA" id="GLCEEAN"/>
<feature type="region of interest" description="Disordered" evidence="1">
    <location>
        <begin position="400"/>
        <end position="428"/>
    </location>
</feature>
<dbReference type="eggNOG" id="ENOG502QUFQ">
    <property type="taxonomic scope" value="Eukaryota"/>
</dbReference>
<dbReference type="CDD" id="cd00590">
    <property type="entry name" value="RRM_SF"/>
    <property type="match status" value="1"/>
</dbReference>
<evidence type="ECO:0000256" key="1">
    <source>
        <dbReference type="SAM" id="MobiDB-lite"/>
    </source>
</evidence>
<feature type="compositionally biased region" description="Basic and acidic residues" evidence="1">
    <location>
        <begin position="13"/>
        <end position="24"/>
    </location>
</feature>
<dbReference type="PANTHER" id="PTHR36309:SF1">
    <property type="entry name" value="RNA-BINDING (RRM_RBD_RNP MOTIFS) FAMILY PROTEIN"/>
    <property type="match status" value="1"/>
</dbReference>
<feature type="compositionally biased region" description="Polar residues" evidence="1">
    <location>
        <begin position="51"/>
        <end position="61"/>
    </location>
</feature>
<feature type="region of interest" description="Disordered" evidence="1">
    <location>
        <begin position="1"/>
        <end position="63"/>
    </location>
</feature>
<dbReference type="EnsemblPlants" id="OB07G16750.1">
    <property type="protein sequence ID" value="OB07G16750.1"/>
    <property type="gene ID" value="OB07G16750"/>
</dbReference>
<keyword evidence="3" id="KW-1185">Reference proteome</keyword>
<organism evidence="2">
    <name type="scientific">Oryza brachyantha</name>
    <name type="common">malo sina</name>
    <dbReference type="NCBI Taxonomy" id="4533"/>
    <lineage>
        <taxon>Eukaryota</taxon>
        <taxon>Viridiplantae</taxon>
        <taxon>Streptophyta</taxon>
        <taxon>Embryophyta</taxon>
        <taxon>Tracheophyta</taxon>
        <taxon>Spermatophyta</taxon>
        <taxon>Magnoliopsida</taxon>
        <taxon>Liliopsida</taxon>
        <taxon>Poales</taxon>
        <taxon>Poaceae</taxon>
        <taxon>BOP clade</taxon>
        <taxon>Oryzoideae</taxon>
        <taxon>Oryzeae</taxon>
        <taxon>Oryzinae</taxon>
        <taxon>Oryza</taxon>
    </lineage>
</organism>
<feature type="compositionally biased region" description="Polar residues" evidence="1">
    <location>
        <begin position="1"/>
        <end position="12"/>
    </location>
</feature>
<dbReference type="InterPro" id="IPR012677">
    <property type="entry name" value="Nucleotide-bd_a/b_plait_sf"/>
</dbReference>
<dbReference type="InterPro" id="IPR035979">
    <property type="entry name" value="RBD_domain_sf"/>
</dbReference>
<dbReference type="InterPro" id="IPR053316">
    <property type="entry name" value="Epigenetic_reg_gene_expr"/>
</dbReference>
<evidence type="ECO:0000313" key="3">
    <source>
        <dbReference type="Proteomes" id="UP000006038"/>
    </source>
</evidence>
<dbReference type="HOGENOM" id="CLU_015335_0_0_1"/>
<dbReference type="STRING" id="4533.J3MJU3"/>
<dbReference type="Gene3D" id="3.30.70.330">
    <property type="match status" value="1"/>
</dbReference>
<feature type="compositionally biased region" description="Basic residues" evidence="1">
    <location>
        <begin position="25"/>
        <end position="37"/>
    </location>
</feature>
<dbReference type="SUPFAM" id="SSF54928">
    <property type="entry name" value="RNA-binding domain, RBD"/>
    <property type="match status" value="1"/>
</dbReference>